<keyword evidence="2" id="KW-1185">Reference proteome</keyword>
<accession>A0A9W9GT63</accession>
<evidence type="ECO:0000313" key="2">
    <source>
        <dbReference type="Proteomes" id="UP001149079"/>
    </source>
</evidence>
<dbReference type="AlphaFoldDB" id="A0A9W9GT63"/>
<proteinExistence type="predicted"/>
<gene>
    <name evidence="1" type="ORF">N7515_005472</name>
</gene>
<reference evidence="1" key="1">
    <citation type="submission" date="2022-11" db="EMBL/GenBank/DDBJ databases">
        <authorList>
            <person name="Petersen C."/>
        </authorList>
    </citation>
    <scope>NUCLEOTIDE SEQUENCE</scope>
    <source>
        <strain evidence="1">IBT 22155</strain>
    </source>
</reference>
<dbReference type="RefSeq" id="XP_056519812.1">
    <property type="nucleotide sequence ID" value="XM_056666216.1"/>
</dbReference>
<organism evidence="1 2">
    <name type="scientific">Penicillium bovifimosum</name>
    <dbReference type="NCBI Taxonomy" id="126998"/>
    <lineage>
        <taxon>Eukaryota</taxon>
        <taxon>Fungi</taxon>
        <taxon>Dikarya</taxon>
        <taxon>Ascomycota</taxon>
        <taxon>Pezizomycotina</taxon>
        <taxon>Eurotiomycetes</taxon>
        <taxon>Eurotiomycetidae</taxon>
        <taxon>Eurotiales</taxon>
        <taxon>Aspergillaceae</taxon>
        <taxon>Penicillium</taxon>
    </lineage>
</organism>
<sequence length="103" mass="11479">MLIAVKIAPSYVVECQWWEKSSLSMRHSPTKLIPELVFNTRSGGSPGYARKEEEGYLVMLASILLLKPSRNTASRFARMLELSLQGTGVKRRLIEVLDGLGVT</sequence>
<evidence type="ECO:0000313" key="1">
    <source>
        <dbReference type="EMBL" id="KAJ5129433.1"/>
    </source>
</evidence>
<protein>
    <submittedName>
        <fullName evidence="1">Uncharacterized protein</fullName>
    </submittedName>
</protein>
<name>A0A9W9GT63_9EURO</name>
<dbReference type="Proteomes" id="UP001149079">
    <property type="component" value="Unassembled WGS sequence"/>
</dbReference>
<reference evidence="1" key="2">
    <citation type="journal article" date="2023" name="IMA Fungus">
        <title>Comparative genomic study of the Penicillium genus elucidates a diverse pangenome and 15 lateral gene transfer events.</title>
        <authorList>
            <person name="Petersen C."/>
            <person name="Sorensen T."/>
            <person name="Nielsen M.R."/>
            <person name="Sondergaard T.E."/>
            <person name="Sorensen J.L."/>
            <person name="Fitzpatrick D.A."/>
            <person name="Frisvad J.C."/>
            <person name="Nielsen K.L."/>
        </authorList>
    </citation>
    <scope>NUCLEOTIDE SEQUENCE</scope>
    <source>
        <strain evidence="1">IBT 22155</strain>
    </source>
</reference>
<dbReference type="GeneID" id="81405386"/>
<dbReference type="EMBL" id="JAPQKL010000005">
    <property type="protein sequence ID" value="KAJ5129433.1"/>
    <property type="molecule type" value="Genomic_DNA"/>
</dbReference>
<comment type="caution">
    <text evidence="1">The sequence shown here is derived from an EMBL/GenBank/DDBJ whole genome shotgun (WGS) entry which is preliminary data.</text>
</comment>